<protein>
    <submittedName>
        <fullName evidence="2">Uncharacterized protein</fullName>
    </submittedName>
</protein>
<feature type="compositionally biased region" description="Basic and acidic residues" evidence="1">
    <location>
        <begin position="205"/>
        <end position="228"/>
    </location>
</feature>
<sequence>MRRLPPTVSLSLHQRQSCSNPITMSKATTVNSIETTKCHIKRAFISPSICNVVRSCASCAFPEQLGMESILNARSIRTTKENTRSTVRIIIDDDGDFRARVSQWETLFFDLAFELSLSQSRTWLILLAEVIQDRLLPGGQSLGLGLDQGPVLGLSQGTDQGPEAVADRGPEAVEVQYIKCLSYPVDSRRKRPRTPTPGHYLGLKSSRDTSYRGDRGRYRGRDDYDYRRSPRRSPYRGRDYSPRRSPYRSGRDYSPRRSPYRSGRDYSPRRSPYGGRSRRERTRSPMYSPRGYR</sequence>
<gene>
    <name evidence="2" type="ORF">SAY86_017798</name>
</gene>
<evidence type="ECO:0000256" key="1">
    <source>
        <dbReference type="SAM" id="MobiDB-lite"/>
    </source>
</evidence>
<keyword evidence="3" id="KW-1185">Reference proteome</keyword>
<evidence type="ECO:0000313" key="2">
    <source>
        <dbReference type="EMBL" id="KAK4790494.1"/>
    </source>
</evidence>
<dbReference type="AlphaFoldDB" id="A0AAN7LRW3"/>
<comment type="caution">
    <text evidence="2">The sequence shown here is derived from an EMBL/GenBank/DDBJ whole genome shotgun (WGS) entry which is preliminary data.</text>
</comment>
<proteinExistence type="predicted"/>
<feature type="region of interest" description="Disordered" evidence="1">
    <location>
        <begin position="187"/>
        <end position="293"/>
    </location>
</feature>
<reference evidence="2 3" key="1">
    <citation type="journal article" date="2023" name="Hortic Res">
        <title>Pangenome of water caltrop reveals structural variations and asymmetric subgenome divergence after allopolyploidization.</title>
        <authorList>
            <person name="Zhang X."/>
            <person name="Chen Y."/>
            <person name="Wang L."/>
            <person name="Yuan Y."/>
            <person name="Fang M."/>
            <person name="Shi L."/>
            <person name="Lu R."/>
            <person name="Comes H.P."/>
            <person name="Ma Y."/>
            <person name="Chen Y."/>
            <person name="Huang G."/>
            <person name="Zhou Y."/>
            <person name="Zheng Z."/>
            <person name="Qiu Y."/>
        </authorList>
    </citation>
    <scope>NUCLEOTIDE SEQUENCE [LARGE SCALE GENOMIC DNA]</scope>
    <source>
        <strain evidence="2">F231</strain>
    </source>
</reference>
<evidence type="ECO:0000313" key="3">
    <source>
        <dbReference type="Proteomes" id="UP001346149"/>
    </source>
</evidence>
<dbReference type="Proteomes" id="UP001346149">
    <property type="component" value="Unassembled WGS sequence"/>
</dbReference>
<dbReference type="EMBL" id="JAXQNO010000010">
    <property type="protein sequence ID" value="KAK4790494.1"/>
    <property type="molecule type" value="Genomic_DNA"/>
</dbReference>
<name>A0AAN7LRW3_TRANT</name>
<organism evidence="2 3">
    <name type="scientific">Trapa natans</name>
    <name type="common">Water chestnut</name>
    <dbReference type="NCBI Taxonomy" id="22666"/>
    <lineage>
        <taxon>Eukaryota</taxon>
        <taxon>Viridiplantae</taxon>
        <taxon>Streptophyta</taxon>
        <taxon>Embryophyta</taxon>
        <taxon>Tracheophyta</taxon>
        <taxon>Spermatophyta</taxon>
        <taxon>Magnoliopsida</taxon>
        <taxon>eudicotyledons</taxon>
        <taxon>Gunneridae</taxon>
        <taxon>Pentapetalae</taxon>
        <taxon>rosids</taxon>
        <taxon>malvids</taxon>
        <taxon>Myrtales</taxon>
        <taxon>Lythraceae</taxon>
        <taxon>Trapa</taxon>
    </lineage>
</organism>
<accession>A0AAN7LRW3</accession>